<sequence length="306" mass="35509">MLSLIQLLAEKALSCHGDMTVSKKRRQPRPMLTIHGRTYELGFQEKGKQVRYVPPQKGQRRTYDWQRATPAFRSEPSGELELHLSQGHGSKLNWADTSAKPLEAQIDTIFRALKKHAEEQERARLEREAAYRQQQAEWERQEKERKQAEAKERERRQREWESALTEARTAATHAARGGRFATALDAWRSAAEIRVFCTALDQAAGGTTQPAEAERLRQWSQWGKEQADSLDLTAERGLAEAEFDSDPSGDQLRPYLNGWNPDRPEKERLPPQSQRAEPEPRRDFTDVRLDQGWRYGRPGRAQWWRR</sequence>
<evidence type="ECO:0008006" key="4">
    <source>
        <dbReference type="Google" id="ProtNLM"/>
    </source>
</evidence>
<evidence type="ECO:0000313" key="2">
    <source>
        <dbReference type="EMBL" id="MDI5965672.1"/>
    </source>
</evidence>
<feature type="region of interest" description="Disordered" evidence="1">
    <location>
        <begin position="139"/>
        <end position="161"/>
    </location>
</feature>
<feature type="region of interest" description="Disordered" evidence="1">
    <location>
        <begin position="240"/>
        <end position="306"/>
    </location>
</feature>
<evidence type="ECO:0000313" key="3">
    <source>
        <dbReference type="Proteomes" id="UP001156398"/>
    </source>
</evidence>
<name>A0ABT6W6T0_9ACTN</name>
<dbReference type="EMBL" id="JAAGKO020000039">
    <property type="protein sequence ID" value="MDI5965672.1"/>
    <property type="molecule type" value="Genomic_DNA"/>
</dbReference>
<dbReference type="Proteomes" id="UP001156398">
    <property type="component" value="Unassembled WGS sequence"/>
</dbReference>
<protein>
    <recommendedName>
        <fullName evidence="4">PE-PGRS family protein</fullName>
    </recommendedName>
</protein>
<reference evidence="2 3" key="1">
    <citation type="submission" date="2023-05" db="EMBL/GenBank/DDBJ databases">
        <title>Streptantibioticus silvisoli sp. nov., acidotolerant actinomycetes 1 from pine litter.</title>
        <authorList>
            <person name="Swiecimska M."/>
            <person name="Golinska P."/>
            <person name="Sangal V."/>
            <person name="Wachnowicz B."/>
            <person name="Goodfellow M."/>
        </authorList>
    </citation>
    <scope>NUCLEOTIDE SEQUENCE [LARGE SCALE GENOMIC DNA]</scope>
    <source>
        <strain evidence="2 3">SL54</strain>
    </source>
</reference>
<evidence type="ECO:0000256" key="1">
    <source>
        <dbReference type="SAM" id="MobiDB-lite"/>
    </source>
</evidence>
<proteinExistence type="predicted"/>
<accession>A0ABT6W6T0</accession>
<gene>
    <name evidence="2" type="ORF">POF43_023585</name>
</gene>
<organism evidence="2 3">
    <name type="scientific">Streptantibioticus silvisoli</name>
    <dbReference type="NCBI Taxonomy" id="2705255"/>
    <lineage>
        <taxon>Bacteria</taxon>
        <taxon>Bacillati</taxon>
        <taxon>Actinomycetota</taxon>
        <taxon>Actinomycetes</taxon>
        <taxon>Kitasatosporales</taxon>
        <taxon>Streptomycetaceae</taxon>
        <taxon>Streptantibioticus</taxon>
    </lineage>
</organism>
<feature type="compositionally biased region" description="Basic and acidic residues" evidence="1">
    <location>
        <begin position="276"/>
        <end position="291"/>
    </location>
</feature>
<keyword evidence="3" id="KW-1185">Reference proteome</keyword>
<comment type="caution">
    <text evidence="2">The sequence shown here is derived from an EMBL/GenBank/DDBJ whole genome shotgun (WGS) entry which is preliminary data.</text>
</comment>
<dbReference type="RefSeq" id="WP_271323998.1">
    <property type="nucleotide sequence ID" value="NZ_JAAGKO020000039.1"/>
</dbReference>